<keyword evidence="8" id="KW-1185">Reference proteome</keyword>
<dbReference type="OrthoDB" id="5423111at2759"/>
<dbReference type="GO" id="GO:0070941">
    <property type="term" value="P:eisosome assembly"/>
    <property type="evidence" value="ECO:0007669"/>
    <property type="project" value="TreeGrafter"/>
</dbReference>
<evidence type="ECO:0000256" key="3">
    <source>
        <dbReference type="ARBA" id="ARBA00022989"/>
    </source>
</evidence>
<dbReference type="GO" id="GO:0032126">
    <property type="term" value="C:eisosome"/>
    <property type="evidence" value="ECO:0007669"/>
    <property type="project" value="TreeGrafter"/>
</dbReference>
<evidence type="ECO:0000256" key="4">
    <source>
        <dbReference type="ARBA" id="ARBA00023136"/>
    </source>
</evidence>
<evidence type="ECO:0000256" key="5">
    <source>
        <dbReference type="SAM" id="Phobius"/>
    </source>
</evidence>
<dbReference type="Pfam" id="PF01284">
    <property type="entry name" value="MARVEL"/>
    <property type="match status" value="1"/>
</dbReference>
<keyword evidence="4 5" id="KW-0472">Membrane</keyword>
<dbReference type="InterPro" id="IPR052649">
    <property type="entry name" value="NCE102-like"/>
</dbReference>
<evidence type="ECO:0000313" key="8">
    <source>
        <dbReference type="Proteomes" id="UP001165063"/>
    </source>
</evidence>
<accession>A0A9W7DGQ3</accession>
<dbReference type="PANTHER" id="PTHR28165">
    <property type="entry name" value="NON-CLASSICAL EXPORT PROTEIN 2-RELATED"/>
    <property type="match status" value="1"/>
</dbReference>
<sequence length="92" mass="9955">MIFTFAGATALANLIGCHSCSNTNYLNNNDIAEGDKDRCKKSKATVAFTYFSFFVFLCSLIVSSMEVTKNGFLGYHSRPKVATAGVPTMAQV</sequence>
<organism evidence="7 8">
    <name type="scientific">Ambrosiozyma monospora</name>
    <name type="common">Yeast</name>
    <name type="synonym">Endomycopsis monosporus</name>
    <dbReference type="NCBI Taxonomy" id="43982"/>
    <lineage>
        <taxon>Eukaryota</taxon>
        <taxon>Fungi</taxon>
        <taxon>Dikarya</taxon>
        <taxon>Ascomycota</taxon>
        <taxon>Saccharomycotina</taxon>
        <taxon>Pichiomycetes</taxon>
        <taxon>Pichiales</taxon>
        <taxon>Pichiaceae</taxon>
        <taxon>Ambrosiozyma</taxon>
    </lineage>
</organism>
<name>A0A9W7DGQ3_AMBMO</name>
<gene>
    <name evidence="7" type="ORF">Amon01_000525900</name>
</gene>
<comment type="caution">
    <text evidence="7">The sequence shown here is derived from an EMBL/GenBank/DDBJ whole genome shotgun (WGS) entry which is preliminary data.</text>
</comment>
<evidence type="ECO:0000256" key="1">
    <source>
        <dbReference type="ARBA" id="ARBA00004141"/>
    </source>
</evidence>
<keyword evidence="2 5" id="KW-0812">Transmembrane</keyword>
<keyword evidence="3 5" id="KW-1133">Transmembrane helix</keyword>
<dbReference type="Proteomes" id="UP001165063">
    <property type="component" value="Unassembled WGS sequence"/>
</dbReference>
<feature type="domain" description="MARVEL" evidence="6">
    <location>
        <begin position="1"/>
        <end position="61"/>
    </location>
</feature>
<feature type="transmembrane region" description="Helical" evidence="5">
    <location>
        <begin position="43"/>
        <end position="62"/>
    </location>
</feature>
<dbReference type="GO" id="GO:0005886">
    <property type="term" value="C:plasma membrane"/>
    <property type="evidence" value="ECO:0007669"/>
    <property type="project" value="TreeGrafter"/>
</dbReference>
<dbReference type="AlphaFoldDB" id="A0A9W7DGQ3"/>
<protein>
    <submittedName>
        <fullName evidence="7">Unnamed protein product</fullName>
    </submittedName>
</protein>
<evidence type="ECO:0000256" key="2">
    <source>
        <dbReference type="ARBA" id="ARBA00022692"/>
    </source>
</evidence>
<dbReference type="InterPro" id="IPR008253">
    <property type="entry name" value="Marvel"/>
</dbReference>
<dbReference type="GO" id="GO:0072659">
    <property type="term" value="P:protein localization to plasma membrane"/>
    <property type="evidence" value="ECO:0007669"/>
    <property type="project" value="TreeGrafter"/>
</dbReference>
<evidence type="ECO:0000313" key="7">
    <source>
        <dbReference type="EMBL" id="GMG39341.1"/>
    </source>
</evidence>
<dbReference type="EMBL" id="BSXU01002846">
    <property type="protein sequence ID" value="GMG39341.1"/>
    <property type="molecule type" value="Genomic_DNA"/>
</dbReference>
<comment type="subcellular location">
    <subcellularLocation>
        <location evidence="1">Membrane</location>
        <topology evidence="1">Multi-pass membrane protein</topology>
    </subcellularLocation>
</comment>
<reference evidence="7" key="1">
    <citation type="submission" date="2023-04" db="EMBL/GenBank/DDBJ databases">
        <title>Ambrosiozyma monospora NBRC 1965.</title>
        <authorList>
            <person name="Ichikawa N."/>
            <person name="Sato H."/>
            <person name="Tonouchi N."/>
        </authorList>
    </citation>
    <scope>NUCLEOTIDE SEQUENCE</scope>
    <source>
        <strain evidence="7">NBRC 1965</strain>
    </source>
</reference>
<proteinExistence type="predicted"/>
<evidence type="ECO:0000259" key="6">
    <source>
        <dbReference type="Pfam" id="PF01284"/>
    </source>
</evidence>
<dbReference type="PANTHER" id="PTHR28165:SF1">
    <property type="entry name" value="NON-CLASSICAL EXPORT PROTEIN 2-RELATED"/>
    <property type="match status" value="1"/>
</dbReference>